<dbReference type="EMBL" id="JACDQQ010002392">
    <property type="protein sequence ID" value="MBA0088209.1"/>
    <property type="molecule type" value="Genomic_DNA"/>
</dbReference>
<dbReference type="InterPro" id="IPR047928">
    <property type="entry name" value="Perm_prefix_1"/>
</dbReference>
<dbReference type="PANTHER" id="PTHR30572">
    <property type="entry name" value="MEMBRANE COMPONENT OF TRANSPORTER-RELATED"/>
    <property type="match status" value="1"/>
</dbReference>
<name>A0A7V8NVC3_9BACT</name>
<dbReference type="GO" id="GO:0022857">
    <property type="term" value="F:transmembrane transporter activity"/>
    <property type="evidence" value="ECO:0007669"/>
    <property type="project" value="TreeGrafter"/>
</dbReference>
<accession>A0A7V8NVC3</accession>
<protein>
    <submittedName>
        <fullName evidence="3">ABC transporter permease</fullName>
    </submittedName>
</protein>
<dbReference type="Pfam" id="PF12704">
    <property type="entry name" value="MacB_PCD"/>
    <property type="match status" value="1"/>
</dbReference>
<dbReference type="AlphaFoldDB" id="A0A7V8NVC3"/>
<organism evidence="3 4">
    <name type="scientific">Candidatus Acidiferrum panamense</name>
    <dbReference type="NCBI Taxonomy" id="2741543"/>
    <lineage>
        <taxon>Bacteria</taxon>
        <taxon>Pseudomonadati</taxon>
        <taxon>Acidobacteriota</taxon>
        <taxon>Terriglobia</taxon>
        <taxon>Candidatus Acidiferrales</taxon>
        <taxon>Candidatus Acidiferrum</taxon>
    </lineage>
</organism>
<evidence type="ECO:0000259" key="2">
    <source>
        <dbReference type="Pfam" id="PF12704"/>
    </source>
</evidence>
<evidence type="ECO:0000256" key="1">
    <source>
        <dbReference type="SAM" id="Phobius"/>
    </source>
</evidence>
<dbReference type="PANTHER" id="PTHR30572:SF4">
    <property type="entry name" value="ABC TRANSPORTER PERMEASE YTRF"/>
    <property type="match status" value="1"/>
</dbReference>
<keyword evidence="4" id="KW-1185">Reference proteome</keyword>
<dbReference type="InterPro" id="IPR025857">
    <property type="entry name" value="MacB_PCD"/>
</dbReference>
<keyword evidence="1" id="KW-1133">Transmembrane helix</keyword>
<keyword evidence="1" id="KW-0812">Transmembrane</keyword>
<dbReference type="InterPro" id="IPR050250">
    <property type="entry name" value="Macrolide_Exporter_MacB"/>
</dbReference>
<reference evidence="3" key="1">
    <citation type="submission" date="2020-06" db="EMBL/GenBank/DDBJ databases">
        <title>Legume-microbial interactions unlock mineral nutrients during tropical forest succession.</title>
        <authorList>
            <person name="Epihov D.Z."/>
        </authorList>
    </citation>
    <scope>NUCLEOTIDE SEQUENCE [LARGE SCALE GENOMIC DNA]</scope>
    <source>
        <strain evidence="3">Pan2503</strain>
    </source>
</reference>
<feature type="transmembrane region" description="Helical" evidence="1">
    <location>
        <begin position="87"/>
        <end position="114"/>
    </location>
</feature>
<dbReference type="GO" id="GO:0005886">
    <property type="term" value="C:plasma membrane"/>
    <property type="evidence" value="ECO:0007669"/>
    <property type="project" value="TreeGrafter"/>
</dbReference>
<gene>
    <name evidence="3" type="ORF">HRJ53_24755</name>
</gene>
<evidence type="ECO:0000313" key="3">
    <source>
        <dbReference type="EMBL" id="MBA0088209.1"/>
    </source>
</evidence>
<feature type="domain" description="MacB-like periplasmic core" evidence="2">
    <location>
        <begin position="92"/>
        <end position="303"/>
    </location>
</feature>
<keyword evidence="1" id="KW-0472">Membrane</keyword>
<feature type="non-terminal residue" evidence="3">
    <location>
        <position position="303"/>
    </location>
</feature>
<dbReference type="NCBIfam" id="NF038403">
    <property type="entry name" value="perm_prefix_1"/>
    <property type="match status" value="1"/>
</dbReference>
<comment type="caution">
    <text evidence="3">The sequence shown here is derived from an EMBL/GenBank/DDBJ whole genome shotgun (WGS) entry which is preliminary data.</text>
</comment>
<evidence type="ECO:0000313" key="4">
    <source>
        <dbReference type="Proteomes" id="UP000567293"/>
    </source>
</evidence>
<sequence length="303" mass="34125">MKWTLRRRKQRNAELQEEIQAHLLLAEREGIESGQTEKEARHSARREFGSVAVAEEVTRDMWGWRWAADFLQDLRYAIRSFRQHPGFVAIGLLTLGLGTGATTLMFSLVSGVLLKPLPYPEPDRLVAVNGHTEGWNEKIYGEQKLAYLDFLDCQRDSHSLDMAALVYNSGTLSAPGDPQYVDYYEISPELFSVLRVPLALGRAFLPEENKIGARPVAILGYSFWQRRFEARSTVLGRSLVLEQKRYTIVGVAPAAFRLYGDEPDVYTPLGQDAAGYLHNRAAQPVHVVGRLRPGARLEQAQAE</sequence>
<proteinExistence type="predicted"/>
<dbReference type="Proteomes" id="UP000567293">
    <property type="component" value="Unassembled WGS sequence"/>
</dbReference>